<evidence type="ECO:0000313" key="2">
    <source>
        <dbReference type="Proteomes" id="UP001162992"/>
    </source>
</evidence>
<name>A0ACC2A960_DIPCM</name>
<gene>
    <name evidence="1" type="ORF">O6H91_23G021100</name>
</gene>
<reference evidence="2" key="1">
    <citation type="journal article" date="2024" name="Proc. Natl. Acad. Sci. U.S.A.">
        <title>Extraordinary preservation of gene collinearity over three hundred million years revealed in homosporous lycophytes.</title>
        <authorList>
            <person name="Li C."/>
            <person name="Wickell D."/>
            <person name="Kuo L.Y."/>
            <person name="Chen X."/>
            <person name="Nie B."/>
            <person name="Liao X."/>
            <person name="Peng D."/>
            <person name="Ji J."/>
            <person name="Jenkins J."/>
            <person name="Williams M."/>
            <person name="Shu S."/>
            <person name="Plott C."/>
            <person name="Barry K."/>
            <person name="Rajasekar S."/>
            <person name="Grimwood J."/>
            <person name="Han X."/>
            <person name="Sun S."/>
            <person name="Hou Z."/>
            <person name="He W."/>
            <person name="Dai G."/>
            <person name="Sun C."/>
            <person name="Schmutz J."/>
            <person name="Leebens-Mack J.H."/>
            <person name="Li F.W."/>
            <person name="Wang L."/>
        </authorList>
    </citation>
    <scope>NUCLEOTIDE SEQUENCE [LARGE SCALE GENOMIC DNA]</scope>
    <source>
        <strain evidence="2">cv. PW_Plant_1</strain>
    </source>
</reference>
<dbReference type="EMBL" id="CM055114">
    <property type="protein sequence ID" value="KAJ7513966.1"/>
    <property type="molecule type" value="Genomic_DNA"/>
</dbReference>
<protein>
    <submittedName>
        <fullName evidence="1">Uncharacterized protein</fullName>
    </submittedName>
</protein>
<organism evidence="1 2">
    <name type="scientific">Diphasiastrum complanatum</name>
    <name type="common">Issler's clubmoss</name>
    <name type="synonym">Lycopodium complanatum</name>
    <dbReference type="NCBI Taxonomy" id="34168"/>
    <lineage>
        <taxon>Eukaryota</taxon>
        <taxon>Viridiplantae</taxon>
        <taxon>Streptophyta</taxon>
        <taxon>Embryophyta</taxon>
        <taxon>Tracheophyta</taxon>
        <taxon>Lycopodiopsida</taxon>
        <taxon>Lycopodiales</taxon>
        <taxon>Lycopodiaceae</taxon>
        <taxon>Lycopodioideae</taxon>
        <taxon>Diphasiastrum</taxon>
    </lineage>
</organism>
<sequence>MDGITVKYAVGYHGTPLHYVNDQTALAICGNSICSYSLVGGPSAHLFWGQGCGISTSAYHPKTNRIAYAEKGLRPAVYIHDLTTNKLFAKLSGVADLEVTSLAFSMEGSRLFTAAREPDFRLVLWDLTSEEPSKLAEGISGWLVRYANFSPTTADHICISGFGKFALWTFDQTFHRTFFSCRTLQAGPFKPHCHSWTETGDFIYIGGLKGEVLVVNTRMFLELDVVDGEPNQLCLQEVLEEDTDTSYSEETCSKHNWESHPEWTVLLRIQTIGIITCVFVGEKHVVIIGGGGILKWFFVFDLNQSVNKNLSLGKKVSEGGSIDDKETSFSDECSSAIPHKEHLNGIETILLSELDLIQPDIVTAQYTAITGKLLLGSRHNSITVVRVDLQTLQFLIHESSAITSSQLQQSCQIEWQSSFHSGPIFGLTSLGCRKKANEGVPFSLHHWIPHVCYDSYKARHCLCSQHIEPVYVKSWSNTLEGTSQSAKYLEATKDLCISYNKPKGETIQVLQGYTDANWAGNMDTRKSTSEQGSLL</sequence>
<keyword evidence="2" id="KW-1185">Reference proteome</keyword>
<proteinExistence type="predicted"/>
<dbReference type="Proteomes" id="UP001162992">
    <property type="component" value="Chromosome 23"/>
</dbReference>
<accession>A0ACC2A960</accession>
<comment type="caution">
    <text evidence="1">The sequence shown here is derived from an EMBL/GenBank/DDBJ whole genome shotgun (WGS) entry which is preliminary data.</text>
</comment>
<evidence type="ECO:0000313" key="1">
    <source>
        <dbReference type="EMBL" id="KAJ7513966.1"/>
    </source>
</evidence>